<keyword evidence="2" id="KW-1185">Reference proteome</keyword>
<proteinExistence type="predicted"/>
<evidence type="ECO:0000313" key="2">
    <source>
        <dbReference type="Proteomes" id="UP001152300"/>
    </source>
</evidence>
<protein>
    <recommendedName>
        <fullName evidence="3">F-box domain-containing protein</fullName>
    </recommendedName>
</protein>
<sequence>MQNSRQILKMKYSTSKSRGGNKKFIRVHLNGTIAYKQNTPAQRKQALPIQKKVKSGIPSRNSRAHLLNMPQEIHDEIFSYLLTNPMLGQSTSVTVEAGPFRNGNREVTSPKYELHPVILRVCKQMYQDGLYILYEHNVFIMDCTNWMYRGDSQDAGVGMYYYDPRWTKTYYPITTALNVTPLSRYSEHLNVSPTSSDWVYEGNQYFYEQPTLSHLVGPQVSYIKSWKVIVRGDSGTYSRRFSRFALQQFCHVVCRRPGLSLSFVVCTDKTAKRTKKTLRLDFDRELDFEEIFSPLQILRNVKKVEFSEAHADVDQEVGGEEFPEALPVTLTSGELVERYIKLITGSSPLINPVDLMCDDLVAYAKTFQRVPELKQNMDLGTVFDEVLFQEDVTNPYKRPYDLAECLLRQARAAALVNDIDEFKGFREELLLEIEEERYQIIKNGSARLYKFIEQDRIFRGILCSGKFDNDMYTCQEYTLDLSKNTALRRSWRMSITEALIVLEDYASSFSRDTSNMNSKLRAGRRLHDPTHLYQALPREQLMRRIQDAYVSWDYSAFLQYFKEAVRDMDAQYIEILEAKKNLFRWDTESTLMRGIEIVAGDIKSLVSREIEPVEWTILDFNHNHGPEKRAPTVTKQQKRRR</sequence>
<gene>
    <name evidence="1" type="ORF">OCU04_006002</name>
</gene>
<evidence type="ECO:0008006" key="3">
    <source>
        <dbReference type="Google" id="ProtNLM"/>
    </source>
</evidence>
<name>A0A9X0DIZ2_9HELO</name>
<evidence type="ECO:0000313" key="1">
    <source>
        <dbReference type="EMBL" id="KAJ8065311.1"/>
    </source>
</evidence>
<accession>A0A9X0DIZ2</accession>
<comment type="caution">
    <text evidence="1">The sequence shown here is derived from an EMBL/GenBank/DDBJ whole genome shotgun (WGS) entry which is preliminary data.</text>
</comment>
<dbReference type="EMBL" id="JAPEIS010000006">
    <property type="protein sequence ID" value="KAJ8065311.1"/>
    <property type="molecule type" value="Genomic_DNA"/>
</dbReference>
<dbReference type="OrthoDB" id="62952at2759"/>
<organism evidence="1 2">
    <name type="scientific">Sclerotinia nivalis</name>
    <dbReference type="NCBI Taxonomy" id="352851"/>
    <lineage>
        <taxon>Eukaryota</taxon>
        <taxon>Fungi</taxon>
        <taxon>Dikarya</taxon>
        <taxon>Ascomycota</taxon>
        <taxon>Pezizomycotina</taxon>
        <taxon>Leotiomycetes</taxon>
        <taxon>Helotiales</taxon>
        <taxon>Sclerotiniaceae</taxon>
        <taxon>Sclerotinia</taxon>
    </lineage>
</organism>
<dbReference type="AlphaFoldDB" id="A0A9X0DIZ2"/>
<dbReference type="Proteomes" id="UP001152300">
    <property type="component" value="Unassembled WGS sequence"/>
</dbReference>
<reference evidence="1" key="1">
    <citation type="submission" date="2022-11" db="EMBL/GenBank/DDBJ databases">
        <title>Genome Resource of Sclerotinia nivalis Strain SnTB1, a Plant Pathogen Isolated from American Ginseng.</title>
        <authorList>
            <person name="Fan S."/>
        </authorList>
    </citation>
    <scope>NUCLEOTIDE SEQUENCE</scope>
    <source>
        <strain evidence="1">SnTB1</strain>
    </source>
</reference>